<protein>
    <recommendedName>
        <fullName evidence="1">GIY-YIG domain-containing protein</fullName>
    </recommendedName>
</protein>
<proteinExistence type="predicted"/>
<dbReference type="InterPro" id="IPR000305">
    <property type="entry name" value="GIY-YIG_endonuc"/>
</dbReference>
<reference evidence="2 3" key="1">
    <citation type="journal article" date="2019" name="Genome Biol. Evol.">
        <title>Day and night: Metabolic profiles and evolutionary relationships of six axenic non-marine cyanobacteria.</title>
        <authorList>
            <person name="Will S.E."/>
            <person name="Henke P."/>
            <person name="Boedeker C."/>
            <person name="Huang S."/>
            <person name="Brinkmann H."/>
            <person name="Rohde M."/>
            <person name="Jarek M."/>
            <person name="Friedl T."/>
            <person name="Seufert S."/>
            <person name="Schumacher M."/>
            <person name="Overmann J."/>
            <person name="Neumann-Schaal M."/>
            <person name="Petersen J."/>
        </authorList>
    </citation>
    <scope>NUCLEOTIDE SEQUENCE [LARGE SCALE GENOMIC DNA]</scope>
    <source>
        <strain evidence="2 3">SAG 1403-4b</strain>
    </source>
</reference>
<evidence type="ECO:0000313" key="3">
    <source>
        <dbReference type="Proteomes" id="UP000276103"/>
    </source>
</evidence>
<dbReference type="InterPro" id="IPR035901">
    <property type="entry name" value="GIY-YIG_endonuc_sf"/>
</dbReference>
<dbReference type="EMBL" id="RSCM01000008">
    <property type="protein sequence ID" value="RUS96010.1"/>
    <property type="molecule type" value="Genomic_DNA"/>
</dbReference>
<feature type="domain" description="GIY-YIG" evidence="1">
    <location>
        <begin position="28"/>
        <end position="103"/>
    </location>
</feature>
<evidence type="ECO:0000259" key="1">
    <source>
        <dbReference type="PROSITE" id="PS50164"/>
    </source>
</evidence>
<sequence>MTQICNWPLGNGESLEFEVFAENTAWNKVPGLYIFAHLQGNMWTALYVGKTINFSSRLPDHDRLDEAIKLGATHIHAVVIPQQRQRDILEQMLIQYLQPPLNDHYR</sequence>
<dbReference type="RefSeq" id="WP_127054607.1">
    <property type="nucleotide sequence ID" value="NZ_RSCM01000008.1"/>
</dbReference>
<dbReference type="Proteomes" id="UP000276103">
    <property type="component" value="Unassembled WGS sequence"/>
</dbReference>
<dbReference type="OrthoDB" id="7619023at2"/>
<dbReference type="SUPFAM" id="SSF82771">
    <property type="entry name" value="GIY-YIG endonuclease"/>
    <property type="match status" value="1"/>
</dbReference>
<dbReference type="PROSITE" id="PS50164">
    <property type="entry name" value="GIY_YIG"/>
    <property type="match status" value="1"/>
</dbReference>
<dbReference type="Gene3D" id="3.40.1440.10">
    <property type="entry name" value="GIY-YIG endonuclease"/>
    <property type="match status" value="1"/>
</dbReference>
<organism evidence="2 3">
    <name type="scientific">Trichormus variabilis SAG 1403-4b</name>
    <dbReference type="NCBI Taxonomy" id="447716"/>
    <lineage>
        <taxon>Bacteria</taxon>
        <taxon>Bacillati</taxon>
        <taxon>Cyanobacteriota</taxon>
        <taxon>Cyanophyceae</taxon>
        <taxon>Nostocales</taxon>
        <taxon>Nostocaceae</taxon>
        <taxon>Trichormus</taxon>
    </lineage>
</organism>
<accession>A0A3S5K352</accession>
<gene>
    <name evidence="2" type="ORF">DSM107003_26720</name>
</gene>
<dbReference type="AlphaFoldDB" id="A0A3S5K352"/>
<comment type="caution">
    <text evidence="2">The sequence shown here is derived from an EMBL/GenBank/DDBJ whole genome shotgun (WGS) entry which is preliminary data.</text>
</comment>
<evidence type="ECO:0000313" key="2">
    <source>
        <dbReference type="EMBL" id="RUS96010.1"/>
    </source>
</evidence>
<name>A0A3S5K352_ANAVA</name>
<keyword evidence="3" id="KW-1185">Reference proteome</keyword>